<name>A0A235H2P7_AZOBR</name>
<accession>A0A235H2P7</accession>
<sequence length="86" mass="8883">MLYYPAILTSVEDGLTVTFPDFPGCISFGQSLDVAAAQAEAALALHIAGMIEDGDALPTPSALDAVPADPDEIEAGRLLVRAQVTP</sequence>
<comment type="caution">
    <text evidence="2">The sequence shown here is derived from an EMBL/GenBank/DDBJ whole genome shotgun (WGS) entry which is preliminary data.</text>
</comment>
<evidence type="ECO:0000259" key="1">
    <source>
        <dbReference type="Pfam" id="PF15919"/>
    </source>
</evidence>
<dbReference type="EMBL" id="NOWT01000075">
    <property type="protein sequence ID" value="OYD80121.1"/>
    <property type="molecule type" value="Genomic_DNA"/>
</dbReference>
<gene>
    <name evidence="2" type="ORF">CHT98_32930</name>
</gene>
<keyword evidence="2" id="KW-0614">Plasmid</keyword>
<feature type="domain" description="HicB-like antitoxin of toxin-antitoxin system" evidence="1">
    <location>
        <begin position="4"/>
        <end position="80"/>
    </location>
</feature>
<dbReference type="AlphaFoldDB" id="A0A235H2P7"/>
<dbReference type="Gene3D" id="3.30.160.250">
    <property type="match status" value="1"/>
</dbReference>
<dbReference type="SUPFAM" id="SSF143100">
    <property type="entry name" value="TTHA1013/TTHA0281-like"/>
    <property type="match status" value="1"/>
</dbReference>
<dbReference type="Proteomes" id="UP000215367">
    <property type="component" value="Unassembled WGS sequence"/>
</dbReference>
<dbReference type="Pfam" id="PF15919">
    <property type="entry name" value="HicB_lk_antitox"/>
    <property type="match status" value="1"/>
</dbReference>
<proteinExistence type="predicted"/>
<evidence type="ECO:0000313" key="3">
    <source>
        <dbReference type="Proteomes" id="UP000215367"/>
    </source>
</evidence>
<dbReference type="InterPro" id="IPR035069">
    <property type="entry name" value="TTHA1013/TTHA0281-like"/>
</dbReference>
<geneLocation type="plasmid" evidence="2">
    <name>unnamed</name>
</geneLocation>
<protein>
    <recommendedName>
        <fullName evidence="1">HicB-like antitoxin of toxin-antitoxin system domain-containing protein</fullName>
    </recommendedName>
</protein>
<organism evidence="2 3">
    <name type="scientific">Azospirillum brasilense</name>
    <dbReference type="NCBI Taxonomy" id="192"/>
    <lineage>
        <taxon>Bacteria</taxon>
        <taxon>Pseudomonadati</taxon>
        <taxon>Pseudomonadota</taxon>
        <taxon>Alphaproteobacteria</taxon>
        <taxon>Rhodospirillales</taxon>
        <taxon>Azospirillaceae</taxon>
        <taxon>Azospirillum</taxon>
    </lineage>
</organism>
<dbReference type="InterPro" id="IPR031807">
    <property type="entry name" value="HicB-like"/>
</dbReference>
<reference evidence="2 3" key="1">
    <citation type="submission" date="2017-07" db="EMBL/GenBank/DDBJ databases">
        <title>Whole genome sequence of Azospirillum brasilense 2A1, a potential biofertilizer strain.</title>
        <authorList>
            <person name="Fontana C.A."/>
            <person name="Toffoli L.M."/>
            <person name="Salazar S.M."/>
            <person name="Puglisi E."/>
            <person name="Pedraza R."/>
            <person name="Bassi D."/>
            <person name="Cocconcelli P.S."/>
        </authorList>
    </citation>
    <scope>NUCLEOTIDE SEQUENCE [LARGE SCALE GENOMIC DNA]</scope>
    <source>
        <strain evidence="2 3">2A1</strain>
        <plasmid evidence="2">unnamed</plasmid>
    </source>
</reference>
<evidence type="ECO:0000313" key="2">
    <source>
        <dbReference type="EMBL" id="OYD80121.1"/>
    </source>
</evidence>